<evidence type="ECO:0000256" key="6">
    <source>
        <dbReference type="ARBA" id="ARBA00022807"/>
    </source>
</evidence>
<keyword evidence="5" id="KW-0378">Hydrolase</keyword>
<dbReference type="InterPro" id="IPR022099">
    <property type="entry name" value="DUF3638"/>
</dbReference>
<keyword evidence="7" id="KW-0175">Coiled coil</keyword>
<dbReference type="InterPro" id="IPR022105">
    <property type="entry name" value="DUF3645"/>
</dbReference>
<evidence type="ECO:0000256" key="8">
    <source>
        <dbReference type="SAM" id="MobiDB-lite"/>
    </source>
</evidence>
<feature type="domain" description="DUF6606" evidence="11">
    <location>
        <begin position="9"/>
        <end position="273"/>
    </location>
</feature>
<evidence type="ECO:0000259" key="11">
    <source>
        <dbReference type="Pfam" id="PF20255"/>
    </source>
</evidence>
<dbReference type="Pfam" id="PF12340">
    <property type="entry name" value="DUF3638"/>
    <property type="match status" value="1"/>
</dbReference>
<reference evidence="12" key="1">
    <citation type="journal article" date="2020" name="Nat. Commun.">
        <title>Large-scale genome sequencing of mycorrhizal fungi provides insights into the early evolution of symbiotic traits.</title>
        <authorList>
            <person name="Miyauchi S."/>
            <person name="Kiss E."/>
            <person name="Kuo A."/>
            <person name="Drula E."/>
            <person name="Kohler A."/>
            <person name="Sanchez-Garcia M."/>
            <person name="Morin E."/>
            <person name="Andreopoulos B."/>
            <person name="Barry K.W."/>
            <person name="Bonito G."/>
            <person name="Buee M."/>
            <person name="Carver A."/>
            <person name="Chen C."/>
            <person name="Cichocki N."/>
            <person name="Clum A."/>
            <person name="Culley D."/>
            <person name="Crous P.W."/>
            <person name="Fauchery L."/>
            <person name="Girlanda M."/>
            <person name="Hayes R.D."/>
            <person name="Keri Z."/>
            <person name="LaButti K."/>
            <person name="Lipzen A."/>
            <person name="Lombard V."/>
            <person name="Magnuson J."/>
            <person name="Maillard F."/>
            <person name="Murat C."/>
            <person name="Nolan M."/>
            <person name="Ohm R.A."/>
            <person name="Pangilinan J."/>
            <person name="Pereira M.F."/>
            <person name="Perotto S."/>
            <person name="Peter M."/>
            <person name="Pfister S."/>
            <person name="Riley R."/>
            <person name="Sitrit Y."/>
            <person name="Stielow J.B."/>
            <person name="Szollosi G."/>
            <person name="Zifcakova L."/>
            <person name="Stursova M."/>
            <person name="Spatafora J.W."/>
            <person name="Tedersoo L."/>
            <person name="Vaario L.M."/>
            <person name="Yamada A."/>
            <person name="Yan M."/>
            <person name="Wang P."/>
            <person name="Xu J."/>
            <person name="Bruns T."/>
            <person name="Baldrian P."/>
            <person name="Vilgalys R."/>
            <person name="Dunand C."/>
            <person name="Henrissat B."/>
            <person name="Grigoriev I.V."/>
            <person name="Hibbett D."/>
            <person name="Nagy L.G."/>
            <person name="Martin F.M."/>
        </authorList>
    </citation>
    <scope>NUCLEOTIDE SEQUENCE</scope>
    <source>
        <strain evidence="12">UP504</strain>
    </source>
</reference>
<dbReference type="EMBL" id="MU128988">
    <property type="protein sequence ID" value="KAF9512310.1"/>
    <property type="molecule type" value="Genomic_DNA"/>
</dbReference>
<dbReference type="EC" id="3.4.19.12" evidence="2"/>
<feature type="compositionally biased region" description="Basic and acidic residues" evidence="8">
    <location>
        <begin position="2694"/>
        <end position="2704"/>
    </location>
</feature>
<evidence type="ECO:0000313" key="13">
    <source>
        <dbReference type="Proteomes" id="UP000886523"/>
    </source>
</evidence>
<keyword evidence="13" id="KW-1185">Reference proteome</keyword>
<dbReference type="SUPFAM" id="SSF52540">
    <property type="entry name" value="P-loop containing nucleoside triphosphate hydrolases"/>
    <property type="match status" value="1"/>
</dbReference>
<evidence type="ECO:0000256" key="5">
    <source>
        <dbReference type="ARBA" id="ARBA00022801"/>
    </source>
</evidence>
<evidence type="ECO:0000313" key="12">
    <source>
        <dbReference type="EMBL" id="KAF9512310.1"/>
    </source>
</evidence>
<evidence type="ECO:0000256" key="1">
    <source>
        <dbReference type="ARBA" id="ARBA00000707"/>
    </source>
</evidence>
<keyword evidence="3" id="KW-0645">Protease</keyword>
<protein>
    <recommendedName>
        <fullName evidence="2">ubiquitinyl hydrolase 1</fullName>
        <ecNumber evidence="2">3.4.19.12</ecNumber>
    </recommendedName>
</protein>
<feature type="domain" description="DUF3645" evidence="10">
    <location>
        <begin position="2228"/>
        <end position="2260"/>
    </location>
</feature>
<proteinExistence type="predicted"/>
<feature type="region of interest" description="Disordered" evidence="8">
    <location>
        <begin position="2683"/>
        <end position="2704"/>
    </location>
</feature>
<feature type="domain" description="DUF3638" evidence="9">
    <location>
        <begin position="1903"/>
        <end position="2113"/>
    </location>
</feature>
<evidence type="ECO:0000256" key="3">
    <source>
        <dbReference type="ARBA" id="ARBA00022670"/>
    </source>
</evidence>
<keyword evidence="6" id="KW-0788">Thiol protease</keyword>
<comment type="caution">
    <text evidence="12">The sequence shown here is derived from an EMBL/GenBank/DDBJ whole genome shotgun (WGS) entry which is preliminary data.</text>
</comment>
<evidence type="ECO:0000259" key="10">
    <source>
        <dbReference type="Pfam" id="PF12359"/>
    </source>
</evidence>
<dbReference type="Pfam" id="PF20255">
    <property type="entry name" value="DUF6606"/>
    <property type="match status" value="1"/>
</dbReference>
<dbReference type="Pfam" id="PF12359">
    <property type="entry name" value="DUF3645"/>
    <property type="match status" value="1"/>
</dbReference>
<dbReference type="OrthoDB" id="3182339at2759"/>
<organism evidence="12 13">
    <name type="scientific">Hydnum rufescens UP504</name>
    <dbReference type="NCBI Taxonomy" id="1448309"/>
    <lineage>
        <taxon>Eukaryota</taxon>
        <taxon>Fungi</taxon>
        <taxon>Dikarya</taxon>
        <taxon>Basidiomycota</taxon>
        <taxon>Agaricomycotina</taxon>
        <taxon>Agaricomycetes</taxon>
        <taxon>Cantharellales</taxon>
        <taxon>Hydnaceae</taxon>
        <taxon>Hydnum</taxon>
    </lineage>
</organism>
<keyword evidence="4" id="KW-0833">Ubl conjugation pathway</keyword>
<dbReference type="GO" id="GO:0006508">
    <property type="term" value="P:proteolysis"/>
    <property type="evidence" value="ECO:0007669"/>
    <property type="project" value="UniProtKB-KW"/>
</dbReference>
<dbReference type="GO" id="GO:0004843">
    <property type="term" value="F:cysteine-type deubiquitinase activity"/>
    <property type="evidence" value="ECO:0007669"/>
    <property type="project" value="UniProtKB-EC"/>
</dbReference>
<gene>
    <name evidence="12" type="ORF">BS47DRAFT_1383034</name>
</gene>
<dbReference type="InterPro" id="IPR046541">
    <property type="entry name" value="DUF6606"/>
</dbReference>
<accession>A0A9P6AVT2</accession>
<dbReference type="PANTHER" id="PTHR13367:SF33">
    <property type="entry name" value="P-LOOP CONTAINING NUCLEOSIDE TRIPHOSPHATE HYDROLASE PROTEIN"/>
    <property type="match status" value="1"/>
</dbReference>
<sequence>MEFESFFSVVNHIFLPPQLPQQGDDEGDDHGQSLCIAIHKYLKQYIAQHVSPPQSPPWNALLKMMESLCDALPVSEDQVYRSVSAMQSGDLVALLIRAQNAGVILRRLDNGDILFEAFEASPSADAVMGAEGKLLCSYPGPAIAVPSVVARDPAFQRELALFLSDLDSTEIQDVLPTSKKAGSKVIERRDTTHPRYITELLTGILRGLGNAADVPRIQKRVADDVQWSSAYLPWRRSALWLVIRVAFQTSLYRESQHHADYKSFMIFLMGNILLHGMIHTVPSDLLFCMRAKVSRRLHKLGPTASPLLVRQIREINEKRRWTLVQAKQATSALWAPDQLDVPGDTRLSLRNSRAYLEQTISGAWTTTAERIFYPLEHPRPIDPRHPVSDHGPTLLALTKAVKAYSSYVALADLEYWIQENLEDWVHTDVVSDCNVISACITTYYASANRMYDSNPEGQSIMFLTLFELWVALDKLAVANCPLLLDYSPEVTPMLLEPLLLRQSKSFDRVAHIRQYLCNRQDRVISGSIFTDTVDSGTFSVRYFDGSLELGILKTSIEAAAMRKRREKKEELRSMNARYRQLKAAADRLDHSYFITRKGRYAHNPNRCLKCSHEKEAGSLQIAIHEWPLPSERLRAKVVVFELRTPPVFRVWRTTTYELLRDICTPPHVPVQKSTVHIILSQYSGLRSHVTSGSIGRISLASTEKSFEQSHYRGVKMPSTEESVLLNNGLSFRLYDTDKDHWAANPFANCSISSRCTMQLPRGPYSSLQYAVTSTSHTSNEVLAKQSECPADISLHEYTAFGGIRAGSRLQWLNISREIATQTLNLNREEVHILLTQAAWQIGPQSDGENWDHHEELSSPDFGIALLQVLGNLIHDIEANWFERISAKTAIALIARLLSSATDQKVIDQAYILLRKARRMAFRWMHQLAEKVQENEDESVVESFQIRVCEVAATCRGTYDVDSRHTPFLLESVEDVFIFVRCAIAVHENSPANLDGASLELKRLCARDQRLAHSMESLLSERIRENRDGLDAAIGDVWQGYRPGLRWEQFNEPNDRWWRTATSSGAGKTSQAVHVNILDGQLLVNGKPLGRLPRAISQHPMYLRVLGNKILDIIPSDMPNMEYATRNLIFGHLIHFSLRDGENLILRTTGEANDGATLELLPHHIFTGDLPTSLTKDVVHWINLSARQVELRPLDNPWLYSKSNWCMYLPERGPWTMEDSSSRLLVDVRSPTFDMILNSLSRLEARNNLVVTTGTSLGLCVDLPRFRLSFVLRNGLLHSRNFPGMVVDEDQSSGTMFGLHSQLVLRSDTQLARSRRVIIPQGEVNFSSFNNHVSVTIDTTRLIRVPYHEYEIDTNLGRLVGNGTMMSHYFRAYLHAVTGHCLPDPLTLITGTEEALNILRSASCLSFQRLDTAEVELLREISALTPVRTWYPPHRRVMQEVKWSELAPSAQHDGFRIAVRSIINHAERLQMFYHSPDSVAIEFPGDTHLLARAARRSAFLYSPVFAGGANSHYQDNVDVVYVSRDVPNNEGMENEAVIRGFSNLAYLQPPRMDVSRQIFEDRDLKEIWLPLYNICRQGPLAEIRFQLVFSLSCLAYTSPNARDFIPTILAFAIFPEFKSIDPPPWQNYDLSQGWAPQVDKLERAILAHARNTTPFEFSPEAGLPAREGEELSDLVRRRWAVTTSDSIVKSPIMHLFSLTNGHVTTLFTIWYRNLELRNHLAEVQRVLDRHRASPEGSANFLPYEFTPCSRRPPPHSPEITYDYLFTRDVPSVYPPLGLAASVRSLISDFESVSPQPYGQEVLTNYHAQCEAAYLRTLRSVQASLSPSTSDRDQRGMVLFTAGLWPSLAIRALLRQLSSHPLTDEWEGVLVSLAAALLRFQQAQRLLSYCVLGRKDELIKEAVNSIEGNFLARTVQIDVTEKMMTPLSARNSILQLNMGEGKSSVIVPMAAASLADGHKLVRVVVLKPLLNQMFRLLVNRLGGLANRPIFYAPFSRAVKIGPKEAHAIQSMYEECMRVRGVLVVQPEHILSFKLMGINRRLSMTTTDSVGDALLRTQKWLERNSRDILDESDEILHVKYQLVYTLGQSQRLEHHPHRWAIVQDVFACVQEHVQEIKTYKRNVVLAVEASLAFAYSGSIAGMSLAKMVADDVMDGRLPYCPQLRLFQGDFRRAAMDFITQLHPLPTSVSLLRKSCDETLWKSVLLLRGLLAHGILNYVLRERRWRVDYGLDPSRSLLAVPYRAKDVPAVRAEFGHPDVCIALTALSYYYGGLSESQLDTCFNLLAELDNPDEEYEKWIRNNDRVPDSLRARTGINVQDASQRHDYLQPAFLTNRAVINFFLSSVVFPKEGKEFQHKLATSGWDIAERKHHVTTGFSGTNDNRYLLPTSMSQLDDPKQQSTNARVLAYVLRPENDFYQTSTSTEGLLKLIMSDPDIHVLLDVGAQMLDVSNSALAERWLSSRPRSFAAIYFGDDDNLVVRTRDGNIEPFISSPFSKRLHESEPECLVYLDDAHTRGTDLKLPETYCAAVTLGPKVTKDRLVQGCMRMRLLGHGQSVKFFAPPEVDQAIRQAFGMSDSDRISVSDVLRWAMLESCSEIQHFLPHWREQGIQYASRRQAWLAFCSSNYSSVEELEPYWREPEARPLETMYGPPLVTDSHDFQRLHHPSADFSEIDKRYDELAISGMRSEEVRMEEEQEREVDHEAERERQVERPVRAEPMQHRVDDDVCYFIKTSIIRPNSASFIPLYSPLAHINRGIQPVWSSKLFSTRDFAVTIRASNALENHDFLRPVNWIVSNLQQDIVILSPFEVNHFLPEIRRSKVTHLHMYAPRTTQSMIAFDDFKFHCIPPLPRQWITPPSLVISQLNLWAGQLYLRDHRTYLELCRFLGIDTPEDGCAHRAVQTDGFVLPEHRRAGTAMKSSCSFTESPIPFIAKVVGLRRKGMSYLSSHIGKLVNAALVKEEDFAEV</sequence>
<dbReference type="PANTHER" id="PTHR13367">
    <property type="entry name" value="UBIQUITIN THIOESTERASE"/>
    <property type="match status" value="1"/>
</dbReference>
<name>A0A9P6AVT2_9AGAM</name>
<evidence type="ECO:0000256" key="4">
    <source>
        <dbReference type="ARBA" id="ARBA00022786"/>
    </source>
</evidence>
<evidence type="ECO:0000256" key="2">
    <source>
        <dbReference type="ARBA" id="ARBA00012759"/>
    </source>
</evidence>
<comment type="catalytic activity">
    <reaction evidence="1">
        <text>Thiol-dependent hydrolysis of ester, thioester, amide, peptide and isopeptide bonds formed by the C-terminal Gly of ubiquitin (a 76-residue protein attached to proteins as an intracellular targeting signal).</text>
        <dbReference type="EC" id="3.4.19.12"/>
    </reaction>
</comment>
<dbReference type="InterPro" id="IPR027417">
    <property type="entry name" value="P-loop_NTPase"/>
</dbReference>
<evidence type="ECO:0000256" key="7">
    <source>
        <dbReference type="SAM" id="Coils"/>
    </source>
</evidence>
<dbReference type="Proteomes" id="UP000886523">
    <property type="component" value="Unassembled WGS sequence"/>
</dbReference>
<feature type="coiled-coil region" evidence="7">
    <location>
        <begin position="557"/>
        <end position="591"/>
    </location>
</feature>
<dbReference type="InterPro" id="IPR051346">
    <property type="entry name" value="OTU_Deubiquitinase"/>
</dbReference>
<evidence type="ECO:0000259" key="9">
    <source>
        <dbReference type="Pfam" id="PF12340"/>
    </source>
</evidence>